<evidence type="ECO:0000313" key="1">
    <source>
        <dbReference type="EMBL" id="KFG31006.1"/>
    </source>
</evidence>
<name>A0A086JFT8_TOXGO</name>
<gene>
    <name evidence="1" type="ORF">TGDOM2_318380</name>
</gene>
<dbReference type="VEuPathDB" id="ToxoDB:TGDOM2_318380"/>
<dbReference type="Proteomes" id="UP000028837">
    <property type="component" value="Unassembled WGS sequence"/>
</dbReference>
<dbReference type="EMBL" id="AHZU02001572">
    <property type="protein sequence ID" value="KFG31006.1"/>
    <property type="molecule type" value="Genomic_DNA"/>
</dbReference>
<protein>
    <submittedName>
        <fullName evidence="1">Uncharacterized protein</fullName>
    </submittedName>
</protein>
<comment type="caution">
    <text evidence="1">The sequence shown here is derived from an EMBL/GenBank/DDBJ whole genome shotgun (WGS) entry which is preliminary data.</text>
</comment>
<organism evidence="1 2">
    <name type="scientific">Toxoplasma gondii GAB2-2007-GAL-DOM2</name>
    <dbReference type="NCBI Taxonomy" id="1130820"/>
    <lineage>
        <taxon>Eukaryota</taxon>
        <taxon>Sar</taxon>
        <taxon>Alveolata</taxon>
        <taxon>Apicomplexa</taxon>
        <taxon>Conoidasida</taxon>
        <taxon>Coccidia</taxon>
        <taxon>Eucoccidiorida</taxon>
        <taxon>Eimeriorina</taxon>
        <taxon>Sarcocystidae</taxon>
        <taxon>Toxoplasma</taxon>
    </lineage>
</organism>
<proteinExistence type="predicted"/>
<dbReference type="OrthoDB" id="10616071at2759"/>
<evidence type="ECO:0000313" key="2">
    <source>
        <dbReference type="Proteomes" id="UP000028837"/>
    </source>
</evidence>
<sequence length="311" mass="34803">MRHGEETTVLFDDDEAMGLETENEDAVCTPWGPVRGLCIQTFLAGPTFPRDTQREAASGSQLLAVGVAVLRRRGSSFSSLWPHFMALVLALSAGSESRVDSLELRVSVGAPLVLLLGPSDSSSHGVETMFRDCRGKNLRENRNESPIVNVFSFCGFIFSRGIVFSKMRLSETATDHEQTCFTAPQGMLRCTYCTCSLAVQPPPIFELCIIYVSEWEKESETVLSLYTARFRGPSGCSVHAEENGIFPRAESRRVRRLERRFLGFFPETFQFFRDRRGPLFLRERSARVREVSAQGALRVLSKLIFLSHSLG</sequence>
<reference evidence="1 2" key="1">
    <citation type="submission" date="2014-02" db="EMBL/GenBank/DDBJ databases">
        <authorList>
            <person name="Sibley D."/>
            <person name="Venepally P."/>
            <person name="Karamycheva S."/>
            <person name="Hadjithomas M."/>
            <person name="Khan A."/>
            <person name="Brunk B."/>
            <person name="Roos D."/>
            <person name="Caler E."/>
            <person name="Lorenzi H."/>
        </authorList>
    </citation>
    <scope>NUCLEOTIDE SEQUENCE [LARGE SCALE GENOMIC DNA]</scope>
    <source>
        <strain evidence="1 2">GAB2-2007-GAL-DOM2</strain>
    </source>
</reference>
<dbReference type="AlphaFoldDB" id="A0A086JFT8"/>
<accession>A0A086JFT8</accession>